<evidence type="ECO:0000313" key="12">
    <source>
        <dbReference type="EMBL" id="MCT2585036.1"/>
    </source>
</evidence>
<keyword evidence="13" id="KW-1185">Reference proteome</keyword>
<keyword evidence="5" id="KW-0547">Nucleotide-binding</keyword>
<evidence type="ECO:0000256" key="2">
    <source>
        <dbReference type="ARBA" id="ARBA00012438"/>
    </source>
</evidence>
<feature type="transmembrane region" description="Helical" evidence="9">
    <location>
        <begin position="21"/>
        <end position="42"/>
    </location>
</feature>
<evidence type="ECO:0000256" key="4">
    <source>
        <dbReference type="ARBA" id="ARBA00022679"/>
    </source>
</evidence>
<organism evidence="12 13">
    <name type="scientific">Actinophytocola gossypii</name>
    <dbReference type="NCBI Taxonomy" id="2812003"/>
    <lineage>
        <taxon>Bacteria</taxon>
        <taxon>Bacillati</taxon>
        <taxon>Actinomycetota</taxon>
        <taxon>Actinomycetes</taxon>
        <taxon>Pseudonocardiales</taxon>
        <taxon>Pseudonocardiaceae</taxon>
    </lineage>
</organism>
<dbReference type="RefSeq" id="WP_260192480.1">
    <property type="nucleotide sequence ID" value="NZ_JAFFZE010000014.1"/>
</dbReference>
<dbReference type="EMBL" id="JAFFZE010000014">
    <property type="protein sequence ID" value="MCT2585036.1"/>
    <property type="molecule type" value="Genomic_DNA"/>
</dbReference>
<dbReference type="Gene3D" id="1.20.5.1930">
    <property type="match status" value="1"/>
</dbReference>
<keyword evidence="9" id="KW-0812">Transmembrane</keyword>
<keyword evidence="9" id="KW-1133">Transmembrane helix</keyword>
<keyword evidence="4" id="KW-0808">Transferase</keyword>
<dbReference type="GO" id="GO:0016301">
    <property type="term" value="F:kinase activity"/>
    <property type="evidence" value="ECO:0007669"/>
    <property type="project" value="UniProtKB-KW"/>
</dbReference>
<evidence type="ECO:0000259" key="11">
    <source>
        <dbReference type="Pfam" id="PF07730"/>
    </source>
</evidence>
<feature type="transmembrane region" description="Helical" evidence="9">
    <location>
        <begin position="144"/>
        <end position="163"/>
    </location>
</feature>
<dbReference type="Pfam" id="PF02518">
    <property type="entry name" value="HATPase_c"/>
    <property type="match status" value="1"/>
</dbReference>
<dbReference type="Gene3D" id="3.30.565.10">
    <property type="entry name" value="Histidine kinase-like ATPase, C-terminal domain"/>
    <property type="match status" value="1"/>
</dbReference>
<comment type="catalytic activity">
    <reaction evidence="1">
        <text>ATP + protein L-histidine = ADP + protein N-phospho-L-histidine.</text>
        <dbReference type="EC" id="2.7.13.3"/>
    </reaction>
</comment>
<evidence type="ECO:0000256" key="5">
    <source>
        <dbReference type="ARBA" id="ARBA00022741"/>
    </source>
</evidence>
<keyword evidence="3" id="KW-0597">Phosphoprotein</keyword>
<dbReference type="Pfam" id="PF07730">
    <property type="entry name" value="HisKA_3"/>
    <property type="match status" value="1"/>
</dbReference>
<evidence type="ECO:0000256" key="7">
    <source>
        <dbReference type="ARBA" id="ARBA00022840"/>
    </source>
</evidence>
<gene>
    <name evidence="12" type="ORF">JT362_18130</name>
</gene>
<dbReference type="PANTHER" id="PTHR24421:SF10">
    <property type="entry name" value="NITRATE_NITRITE SENSOR PROTEIN NARQ"/>
    <property type="match status" value="1"/>
</dbReference>
<feature type="transmembrane region" description="Helical" evidence="9">
    <location>
        <begin position="77"/>
        <end position="106"/>
    </location>
</feature>
<dbReference type="PANTHER" id="PTHR24421">
    <property type="entry name" value="NITRATE/NITRITE SENSOR PROTEIN NARX-RELATED"/>
    <property type="match status" value="1"/>
</dbReference>
<dbReference type="InterPro" id="IPR011712">
    <property type="entry name" value="Sig_transdc_His_kin_sub3_dim/P"/>
</dbReference>
<dbReference type="InterPro" id="IPR003594">
    <property type="entry name" value="HATPase_dom"/>
</dbReference>
<evidence type="ECO:0000313" key="13">
    <source>
        <dbReference type="Proteomes" id="UP001156441"/>
    </source>
</evidence>
<dbReference type="CDD" id="cd16917">
    <property type="entry name" value="HATPase_UhpB-NarQ-NarX-like"/>
    <property type="match status" value="1"/>
</dbReference>
<comment type="caution">
    <text evidence="12">The sequence shown here is derived from an EMBL/GenBank/DDBJ whole genome shotgun (WGS) entry which is preliminary data.</text>
</comment>
<evidence type="ECO:0000256" key="1">
    <source>
        <dbReference type="ARBA" id="ARBA00000085"/>
    </source>
</evidence>
<evidence type="ECO:0000256" key="3">
    <source>
        <dbReference type="ARBA" id="ARBA00022553"/>
    </source>
</evidence>
<feature type="transmembrane region" description="Helical" evidence="9">
    <location>
        <begin position="118"/>
        <end position="138"/>
    </location>
</feature>
<evidence type="ECO:0000259" key="10">
    <source>
        <dbReference type="Pfam" id="PF02518"/>
    </source>
</evidence>
<feature type="domain" description="Histidine kinase/HSP90-like ATPase" evidence="10">
    <location>
        <begin position="312"/>
        <end position="395"/>
    </location>
</feature>
<evidence type="ECO:0000256" key="9">
    <source>
        <dbReference type="SAM" id="Phobius"/>
    </source>
</evidence>
<keyword evidence="6 12" id="KW-0418">Kinase</keyword>
<sequence>MSSTTAAIRRWAGPRIPQVQAVVLFALGNVILASGLPVMFVLDGDAALAMSHPVRLVTLAVICAAELLRSRAPAVGLVVGVVVFGAELSFGVSLAVVIVFTDLLFAAVLHGSRRTVRVILWSVGVVVLGLVAASVLVAHTWRDAVVVGLQVCCIPLIPVWWAMNVRQHRDMAREQRARADQLTVIAELDRKAAVAAERSRMARDLHDVVAGHLSAIAIQSEAVLSMVDGDRATMRKVLRSVRENSVASLSEMHAMIGLLRADEGETERTAPARLRDIDRLLDSARAAGLDVHIHADAHATVEDGLPAAVDLSAYRIVQEALTNVIKHAPGSRAEVTVGREDANLVVEVTNSLVGTGTPGSGRGLLNMRERAQAVGGVLVAGPADGRWRVRAELPAELERA</sequence>
<accession>A0ABT2JAZ3</accession>
<keyword evidence="7" id="KW-0067">ATP-binding</keyword>
<dbReference type="SUPFAM" id="SSF55874">
    <property type="entry name" value="ATPase domain of HSP90 chaperone/DNA topoisomerase II/histidine kinase"/>
    <property type="match status" value="1"/>
</dbReference>
<evidence type="ECO:0000256" key="6">
    <source>
        <dbReference type="ARBA" id="ARBA00022777"/>
    </source>
</evidence>
<dbReference type="InterPro" id="IPR036890">
    <property type="entry name" value="HATPase_C_sf"/>
</dbReference>
<feature type="domain" description="Signal transduction histidine kinase subgroup 3 dimerisation and phosphoacceptor" evidence="11">
    <location>
        <begin position="197"/>
        <end position="262"/>
    </location>
</feature>
<proteinExistence type="predicted"/>
<name>A0ABT2JAZ3_9PSEU</name>
<evidence type="ECO:0000256" key="8">
    <source>
        <dbReference type="ARBA" id="ARBA00023012"/>
    </source>
</evidence>
<dbReference type="InterPro" id="IPR050482">
    <property type="entry name" value="Sensor_HK_TwoCompSys"/>
</dbReference>
<protein>
    <recommendedName>
        <fullName evidence="2">histidine kinase</fullName>
        <ecNumber evidence="2">2.7.13.3</ecNumber>
    </recommendedName>
</protein>
<keyword evidence="9" id="KW-0472">Membrane</keyword>
<dbReference type="Proteomes" id="UP001156441">
    <property type="component" value="Unassembled WGS sequence"/>
</dbReference>
<keyword evidence="8" id="KW-0902">Two-component regulatory system</keyword>
<dbReference type="EC" id="2.7.13.3" evidence="2"/>
<reference evidence="12 13" key="1">
    <citation type="submission" date="2021-02" db="EMBL/GenBank/DDBJ databases">
        <title>Actinophytocola xerophila sp. nov., isolated from soil of cotton cropping field.</title>
        <authorList>
            <person name="Huang R."/>
            <person name="Chen X."/>
            <person name="Ge X."/>
            <person name="Liu W."/>
        </authorList>
    </citation>
    <scope>NUCLEOTIDE SEQUENCE [LARGE SCALE GENOMIC DNA]</scope>
    <source>
        <strain evidence="12 13">S1-96</strain>
    </source>
</reference>